<evidence type="ECO:0000256" key="3">
    <source>
        <dbReference type="ARBA" id="ARBA00022989"/>
    </source>
</evidence>
<organism evidence="7">
    <name type="scientific">Curvibacter symbiont subsp. Hydra magnipapillata</name>
    <dbReference type="NCBI Taxonomy" id="667019"/>
    <lineage>
        <taxon>Bacteria</taxon>
        <taxon>Pseudomonadati</taxon>
        <taxon>Pseudomonadota</taxon>
        <taxon>Betaproteobacteria</taxon>
        <taxon>Burkholderiales</taxon>
        <taxon>Comamonadaceae</taxon>
        <taxon>Curvibacter</taxon>
    </lineage>
</organism>
<evidence type="ECO:0000256" key="5">
    <source>
        <dbReference type="SAM" id="Phobius"/>
    </source>
</evidence>
<keyword evidence="2 5" id="KW-0812">Transmembrane</keyword>
<feature type="transmembrane region" description="Helical" evidence="5">
    <location>
        <begin position="252"/>
        <end position="271"/>
    </location>
</feature>
<feature type="domain" description="EamA" evidence="6">
    <location>
        <begin position="13"/>
        <end position="136"/>
    </location>
</feature>
<proteinExistence type="predicted"/>
<feature type="transmembrane region" description="Helical" evidence="5">
    <location>
        <begin position="277"/>
        <end position="296"/>
    </location>
</feature>
<dbReference type="InterPro" id="IPR000620">
    <property type="entry name" value="EamA_dom"/>
</dbReference>
<feature type="transmembrane region" description="Helical" evidence="5">
    <location>
        <begin position="126"/>
        <end position="145"/>
    </location>
</feature>
<feature type="transmembrane region" description="Helical" evidence="5">
    <location>
        <begin position="94"/>
        <end position="114"/>
    </location>
</feature>
<sequence length="314" mass="33523">MSAAIPMRPKDLALALLVILVWGVNFAVIKVGVVGVPPLLLGALRFALAAFPALLFMKPPKVPLRWYLAYGLTISVGQFAFLFTAIHAGMPSGLASLVLQSQSFFTLLLAAWWLKERWQANQMAGLLLAACGLVLIGSAAGPAGTGVSMPLLGFLLTVAAAVMWACGNILTRTVSRYGPMNQLAFVVWASLVPPLPFLALSLVMEGPDAIASAMQHIGWSTFAAIAYLAWAATLLGYGLWTHLMSRYATNRVAPFTLLVPVVGLTTGWLVFGEALRPVHFAGGALLMAGLLFNVFGGPLMTRWMARVQQFRNAG</sequence>
<dbReference type="GO" id="GO:0016020">
    <property type="term" value="C:membrane"/>
    <property type="evidence" value="ECO:0007669"/>
    <property type="project" value="UniProtKB-SubCell"/>
</dbReference>
<name>C9Y7U8_CURXX</name>
<feature type="transmembrane region" description="Helical" evidence="5">
    <location>
        <begin position="36"/>
        <end position="55"/>
    </location>
</feature>
<dbReference type="InterPro" id="IPR050638">
    <property type="entry name" value="AA-Vitamin_Transporters"/>
</dbReference>
<dbReference type="SUPFAM" id="SSF103481">
    <property type="entry name" value="Multidrug resistance efflux transporter EmrE"/>
    <property type="match status" value="2"/>
</dbReference>
<feature type="transmembrane region" description="Helical" evidence="5">
    <location>
        <begin position="151"/>
        <end position="171"/>
    </location>
</feature>
<dbReference type="PANTHER" id="PTHR32322">
    <property type="entry name" value="INNER MEMBRANE TRANSPORTER"/>
    <property type="match status" value="1"/>
</dbReference>
<keyword evidence="4 5" id="KW-0472">Membrane</keyword>
<dbReference type="EMBL" id="FN543104">
    <property type="protein sequence ID" value="CBA27380.1"/>
    <property type="molecule type" value="Genomic_DNA"/>
</dbReference>
<feature type="transmembrane region" description="Helical" evidence="5">
    <location>
        <begin position="183"/>
        <end position="204"/>
    </location>
</feature>
<evidence type="ECO:0000259" key="6">
    <source>
        <dbReference type="Pfam" id="PF00892"/>
    </source>
</evidence>
<evidence type="ECO:0000256" key="2">
    <source>
        <dbReference type="ARBA" id="ARBA00022692"/>
    </source>
</evidence>
<accession>C9Y7U8</accession>
<dbReference type="AlphaFoldDB" id="C9Y7U8"/>
<gene>
    <name evidence="7" type="primary">eamA</name>
    <name evidence="7" type="ORF">Csp_A01990</name>
</gene>
<feature type="transmembrane region" description="Helical" evidence="5">
    <location>
        <begin position="67"/>
        <end position="88"/>
    </location>
</feature>
<protein>
    <submittedName>
        <fullName evidence="7">Probable amino-acid metabolite efflux pump</fullName>
    </submittedName>
</protein>
<evidence type="ECO:0000313" key="7">
    <source>
        <dbReference type="EMBL" id="CBA27380.1"/>
    </source>
</evidence>
<dbReference type="Pfam" id="PF00892">
    <property type="entry name" value="EamA"/>
    <property type="match status" value="2"/>
</dbReference>
<feature type="transmembrane region" description="Helical" evidence="5">
    <location>
        <begin position="216"/>
        <end position="240"/>
    </location>
</feature>
<dbReference type="InterPro" id="IPR037185">
    <property type="entry name" value="EmrE-like"/>
</dbReference>
<comment type="subcellular location">
    <subcellularLocation>
        <location evidence="1">Membrane</location>
        <topology evidence="1">Multi-pass membrane protein</topology>
    </subcellularLocation>
</comment>
<keyword evidence="3 5" id="KW-1133">Transmembrane helix</keyword>
<feature type="domain" description="EamA" evidence="6">
    <location>
        <begin position="152"/>
        <end position="294"/>
    </location>
</feature>
<evidence type="ECO:0000256" key="1">
    <source>
        <dbReference type="ARBA" id="ARBA00004141"/>
    </source>
</evidence>
<reference evidence="7" key="1">
    <citation type="journal article" date="2010" name="Nature">
        <title>The dynamic genome of Hydra.</title>
        <authorList>
            <person name="Chapman J.A."/>
            <person name="Kirkness E.F."/>
            <person name="Simakov O."/>
            <person name="Hampson S.E."/>
            <person name="Mitros T."/>
            <person name="Weinmaier T."/>
            <person name="Rattei T."/>
            <person name="Balasubramanian P.G."/>
            <person name="Borman J."/>
            <person name="Busam D."/>
            <person name="Disbennett K."/>
            <person name="Pfannkoch C."/>
            <person name="Sumin N."/>
            <person name="Sutton G."/>
            <person name="Viswanathan L."/>
            <person name="Walenz B."/>
            <person name="Goodstein D.M."/>
            <person name="Hellsten U."/>
            <person name="Kawashima T."/>
            <person name="Prochnik S.E."/>
            <person name="Putnam N.H."/>
            <person name="Shu S."/>
            <person name="Blumberg B."/>
            <person name="Dana C.E."/>
            <person name="Gee L."/>
            <person name="Kibler D.F."/>
            <person name="Law L."/>
            <person name="Lindgens D."/>
            <person name="Martinez D.E."/>
            <person name="Peng J."/>
            <person name="Wigge P.A."/>
            <person name="Bertulat B."/>
            <person name="Guder C."/>
            <person name="Nakamura Y."/>
            <person name="Ozbek S."/>
            <person name="Watanabe H."/>
            <person name="Khalturin K."/>
            <person name="Hemmrich G."/>
            <person name="Franke A."/>
            <person name="Augustin R."/>
            <person name="Fraune S."/>
            <person name="Hayakawa E."/>
            <person name="Hayakawa S."/>
            <person name="Hirose M."/>
            <person name="Hwang J."/>
            <person name="Ikeo K."/>
            <person name="Nishimiya-Fujisawa C."/>
            <person name="Ogura A."/>
            <person name="Takahashi T."/>
            <person name="Steinmetz P.R."/>
            <person name="Zhang X."/>
            <person name="Aufschnaiter R."/>
            <person name="Eder M.K."/>
            <person name="Gorny A.K."/>
            <person name="Salvenmoser W."/>
            <person name="Heimberg A.M."/>
            <person name="Wheeler B.M."/>
            <person name="Peterson K.J."/>
            <person name="Boettger A."/>
            <person name="Tischler P."/>
            <person name="Wolf A."/>
            <person name="Gojobori T."/>
            <person name="Remington K.A."/>
            <person name="Strausberg R.L."/>
            <person name="Venter J."/>
            <person name="Technau U."/>
            <person name="Hobmayer B."/>
            <person name="Bosch T.C."/>
            <person name="Holstein T.W."/>
            <person name="Fujisawa T."/>
            <person name="Bode H.R."/>
            <person name="David C.N."/>
            <person name="Rokhsar D.S."/>
            <person name="Steele R.E."/>
        </authorList>
    </citation>
    <scope>NUCLEOTIDE SEQUENCE</scope>
</reference>
<dbReference type="PANTHER" id="PTHR32322:SF9">
    <property type="entry name" value="AMINO-ACID METABOLITE EFFLUX PUMP-RELATED"/>
    <property type="match status" value="1"/>
</dbReference>
<evidence type="ECO:0000256" key="4">
    <source>
        <dbReference type="ARBA" id="ARBA00023136"/>
    </source>
</evidence>